<dbReference type="EMBL" id="FNBK01000001">
    <property type="protein sequence ID" value="SDE73644.1"/>
    <property type="molecule type" value="Genomic_DNA"/>
</dbReference>
<dbReference type="OrthoDB" id="168808at2157"/>
<accession>A0A1G7FCT5</accession>
<evidence type="ECO:0000259" key="3">
    <source>
        <dbReference type="Pfam" id="PF04967"/>
    </source>
</evidence>
<dbReference type="Pfam" id="PF24277">
    <property type="entry name" value="DmsR_N"/>
    <property type="match status" value="1"/>
</dbReference>
<dbReference type="PANTHER" id="PTHR34236:SF1">
    <property type="entry name" value="DIMETHYL SULFOXIDE REDUCTASE TRANSCRIPTIONAL ACTIVATOR"/>
    <property type="match status" value="1"/>
</dbReference>
<name>A0A1G7FCT5_9EURY</name>
<keyword evidence="1" id="KW-0805">Transcription regulation</keyword>
<evidence type="ECO:0000256" key="2">
    <source>
        <dbReference type="ARBA" id="ARBA00023163"/>
    </source>
</evidence>
<dbReference type="PANTHER" id="PTHR34236">
    <property type="entry name" value="DIMETHYL SULFOXIDE REDUCTASE TRANSCRIPTIONAL ACTIVATOR"/>
    <property type="match status" value="1"/>
</dbReference>
<evidence type="ECO:0000313" key="5">
    <source>
        <dbReference type="EMBL" id="SDE73644.1"/>
    </source>
</evidence>
<dbReference type="Proteomes" id="UP000199076">
    <property type="component" value="Unassembled WGS sequence"/>
</dbReference>
<sequence>MGATGLQIAMAVDAPAGCPAGEVSADTGSSVESVTWNRAGDGNVTEEFTVEADLDRADVDPVFETDGRTRYRFDRDWSDPCACEIVELQGSPLQNVRAEDGRLHLTFYAPDIEQVREIVSNLRERYDGVRLKHLSQSGDVDDENLVLVDRSRLTDRQREVIETAYGMGYFEHPRTANASDVADELDITLSTFTEHLAIAQSKVLDAIVDTD</sequence>
<dbReference type="InterPro" id="IPR007050">
    <property type="entry name" value="HTH_bacterioopsin"/>
</dbReference>
<evidence type="ECO:0000313" key="6">
    <source>
        <dbReference type="Proteomes" id="UP000199076"/>
    </source>
</evidence>
<evidence type="ECO:0000259" key="4">
    <source>
        <dbReference type="Pfam" id="PF24277"/>
    </source>
</evidence>
<dbReference type="STRING" id="660518.SAMN05216218_101130"/>
<feature type="domain" description="DmsR-like N-terminal" evidence="4">
    <location>
        <begin position="4"/>
        <end position="137"/>
    </location>
</feature>
<proteinExistence type="predicted"/>
<dbReference type="Pfam" id="PF04967">
    <property type="entry name" value="HTH_10"/>
    <property type="match status" value="1"/>
</dbReference>
<dbReference type="InterPro" id="IPR056433">
    <property type="entry name" value="DmsR-like_N"/>
</dbReference>
<dbReference type="AlphaFoldDB" id="A0A1G7FCT5"/>
<keyword evidence="6" id="KW-1185">Reference proteome</keyword>
<feature type="domain" description="HTH bat-type" evidence="3">
    <location>
        <begin position="153"/>
        <end position="204"/>
    </location>
</feature>
<dbReference type="RefSeq" id="WP_092686524.1">
    <property type="nucleotide sequence ID" value="NZ_FNBK01000001.1"/>
</dbReference>
<reference evidence="6" key="1">
    <citation type="submission" date="2016-10" db="EMBL/GenBank/DDBJ databases">
        <authorList>
            <person name="Varghese N."/>
            <person name="Submissions S."/>
        </authorList>
    </citation>
    <scope>NUCLEOTIDE SEQUENCE [LARGE SCALE GENOMIC DNA]</scope>
    <source>
        <strain evidence="6">IBRC-M 10760</strain>
    </source>
</reference>
<organism evidence="5 6">
    <name type="scientific">Halorientalis regularis</name>
    <dbReference type="NCBI Taxonomy" id="660518"/>
    <lineage>
        <taxon>Archaea</taxon>
        <taxon>Methanobacteriati</taxon>
        <taxon>Methanobacteriota</taxon>
        <taxon>Stenosarchaea group</taxon>
        <taxon>Halobacteria</taxon>
        <taxon>Halobacteriales</taxon>
        <taxon>Haloarculaceae</taxon>
        <taxon>Halorientalis</taxon>
    </lineage>
</organism>
<keyword evidence="2" id="KW-0804">Transcription</keyword>
<evidence type="ECO:0000256" key="1">
    <source>
        <dbReference type="ARBA" id="ARBA00023015"/>
    </source>
</evidence>
<protein>
    <recommendedName>
        <fullName evidence="7">HTH bat-type domain-containing protein</fullName>
    </recommendedName>
</protein>
<gene>
    <name evidence="5" type="ORF">SAMN05216218_101130</name>
</gene>
<evidence type="ECO:0008006" key="7">
    <source>
        <dbReference type="Google" id="ProtNLM"/>
    </source>
</evidence>